<organism evidence="1 2">
    <name type="scientific">Sphingomonas metalli</name>
    <dbReference type="NCBI Taxonomy" id="1779358"/>
    <lineage>
        <taxon>Bacteria</taxon>
        <taxon>Pseudomonadati</taxon>
        <taxon>Pseudomonadota</taxon>
        <taxon>Alphaproteobacteria</taxon>
        <taxon>Sphingomonadales</taxon>
        <taxon>Sphingomonadaceae</taxon>
        <taxon>Sphingomonas</taxon>
    </lineage>
</organism>
<reference evidence="1" key="2">
    <citation type="submission" date="2020-09" db="EMBL/GenBank/DDBJ databases">
        <authorList>
            <person name="Sun Q."/>
            <person name="Zhou Y."/>
        </authorList>
    </citation>
    <scope>NUCLEOTIDE SEQUENCE</scope>
    <source>
        <strain evidence="1">CGMCC 1.15330</strain>
    </source>
</reference>
<accession>A0A916SUW8</accession>
<evidence type="ECO:0000313" key="2">
    <source>
        <dbReference type="Proteomes" id="UP000623067"/>
    </source>
</evidence>
<dbReference type="AlphaFoldDB" id="A0A916SUW8"/>
<name>A0A916SUW8_9SPHN</name>
<sequence>MPAVTDHAIVRYLERVHGIDMDVIRAEILTPVVQLAEGFGCGTVIGKNGCRVMIRDGVVTTIVPKPIRKGRR</sequence>
<comment type="caution">
    <text evidence="1">The sequence shown here is derived from an EMBL/GenBank/DDBJ whole genome shotgun (WGS) entry which is preliminary data.</text>
</comment>
<dbReference type="Proteomes" id="UP000623067">
    <property type="component" value="Unassembled WGS sequence"/>
</dbReference>
<dbReference type="EMBL" id="BMIH01000001">
    <property type="protein sequence ID" value="GGB14969.1"/>
    <property type="molecule type" value="Genomic_DNA"/>
</dbReference>
<keyword evidence="2" id="KW-1185">Reference proteome</keyword>
<reference evidence="1" key="1">
    <citation type="journal article" date="2014" name="Int. J. Syst. Evol. Microbiol.">
        <title>Complete genome sequence of Corynebacterium casei LMG S-19264T (=DSM 44701T), isolated from a smear-ripened cheese.</title>
        <authorList>
            <consortium name="US DOE Joint Genome Institute (JGI-PGF)"/>
            <person name="Walter F."/>
            <person name="Albersmeier A."/>
            <person name="Kalinowski J."/>
            <person name="Ruckert C."/>
        </authorList>
    </citation>
    <scope>NUCLEOTIDE SEQUENCE</scope>
    <source>
        <strain evidence="1">CGMCC 1.15330</strain>
    </source>
</reference>
<protein>
    <submittedName>
        <fullName evidence="1">Uncharacterized protein</fullName>
    </submittedName>
</protein>
<proteinExistence type="predicted"/>
<gene>
    <name evidence="1" type="ORF">GCM10011380_00470</name>
</gene>
<evidence type="ECO:0000313" key="1">
    <source>
        <dbReference type="EMBL" id="GGB14969.1"/>
    </source>
</evidence>
<dbReference type="RefSeq" id="WP_188656621.1">
    <property type="nucleotide sequence ID" value="NZ_BMIH01000001.1"/>
</dbReference>